<dbReference type="GO" id="GO:0006351">
    <property type="term" value="P:DNA-templated transcription"/>
    <property type="evidence" value="ECO:0007669"/>
    <property type="project" value="InterPro"/>
</dbReference>
<dbReference type="InterPro" id="IPR001138">
    <property type="entry name" value="Zn2Cys6_DnaBD"/>
</dbReference>
<dbReference type="PROSITE" id="PS50048">
    <property type="entry name" value="ZN2_CY6_FUNGAL_2"/>
    <property type="match status" value="1"/>
</dbReference>
<dbReference type="Pfam" id="PF04082">
    <property type="entry name" value="Fungal_trans"/>
    <property type="match status" value="1"/>
</dbReference>
<proteinExistence type="predicted"/>
<name>A0A8H3GSM4_9AGAM</name>
<dbReference type="Gene3D" id="4.10.240.10">
    <property type="entry name" value="Zn(2)-C6 fungal-type DNA-binding domain"/>
    <property type="match status" value="1"/>
</dbReference>
<evidence type="ECO:0000256" key="8">
    <source>
        <dbReference type="SAM" id="MobiDB-lite"/>
    </source>
</evidence>
<dbReference type="PROSITE" id="PS00463">
    <property type="entry name" value="ZN2_CY6_FUNGAL_1"/>
    <property type="match status" value="1"/>
</dbReference>
<gene>
    <name evidence="10" type="ORF">RDB_LOCUS92532</name>
</gene>
<feature type="compositionally biased region" description="Low complexity" evidence="8">
    <location>
        <begin position="641"/>
        <end position="659"/>
    </location>
</feature>
<dbReference type="EMBL" id="CAJMWX010001053">
    <property type="protein sequence ID" value="CAE6463323.1"/>
    <property type="molecule type" value="Genomic_DNA"/>
</dbReference>
<keyword evidence="3" id="KW-0862">Zinc</keyword>
<organism evidence="10 11">
    <name type="scientific">Rhizoctonia solani</name>
    <dbReference type="NCBI Taxonomy" id="456999"/>
    <lineage>
        <taxon>Eukaryota</taxon>
        <taxon>Fungi</taxon>
        <taxon>Dikarya</taxon>
        <taxon>Basidiomycota</taxon>
        <taxon>Agaricomycotina</taxon>
        <taxon>Agaricomycetes</taxon>
        <taxon>Cantharellales</taxon>
        <taxon>Ceratobasidiaceae</taxon>
        <taxon>Rhizoctonia</taxon>
    </lineage>
</organism>
<evidence type="ECO:0000259" key="9">
    <source>
        <dbReference type="PROSITE" id="PS50048"/>
    </source>
</evidence>
<evidence type="ECO:0000256" key="7">
    <source>
        <dbReference type="ARBA" id="ARBA00023242"/>
    </source>
</evidence>
<dbReference type="PANTHER" id="PTHR31313:SF81">
    <property type="entry name" value="TY1 ENHANCER ACTIVATOR"/>
    <property type="match status" value="1"/>
</dbReference>
<dbReference type="CDD" id="cd12148">
    <property type="entry name" value="fungal_TF_MHR"/>
    <property type="match status" value="1"/>
</dbReference>
<dbReference type="GO" id="GO:0000981">
    <property type="term" value="F:DNA-binding transcription factor activity, RNA polymerase II-specific"/>
    <property type="evidence" value="ECO:0007669"/>
    <property type="project" value="InterPro"/>
</dbReference>
<accession>A0A8H3GSM4</accession>
<dbReference type="Pfam" id="PF00172">
    <property type="entry name" value="Zn_clus"/>
    <property type="match status" value="1"/>
</dbReference>
<dbReference type="OrthoDB" id="1939598at2759"/>
<dbReference type="GO" id="GO:0003677">
    <property type="term" value="F:DNA binding"/>
    <property type="evidence" value="ECO:0007669"/>
    <property type="project" value="UniProtKB-KW"/>
</dbReference>
<feature type="domain" description="Zn(2)-C6 fungal-type" evidence="9">
    <location>
        <begin position="22"/>
        <end position="53"/>
    </location>
</feature>
<dbReference type="SMART" id="SM00906">
    <property type="entry name" value="Fungal_trans"/>
    <property type="match status" value="1"/>
</dbReference>
<comment type="subcellular location">
    <subcellularLocation>
        <location evidence="1">Nucleus</location>
    </subcellularLocation>
</comment>
<comment type="caution">
    <text evidence="10">The sequence shown here is derived from an EMBL/GenBank/DDBJ whole genome shotgun (WGS) entry which is preliminary data.</text>
</comment>
<evidence type="ECO:0000313" key="10">
    <source>
        <dbReference type="EMBL" id="CAE6463323.1"/>
    </source>
</evidence>
<evidence type="ECO:0000256" key="2">
    <source>
        <dbReference type="ARBA" id="ARBA00022723"/>
    </source>
</evidence>
<evidence type="ECO:0000256" key="3">
    <source>
        <dbReference type="ARBA" id="ARBA00022833"/>
    </source>
</evidence>
<evidence type="ECO:0000313" key="11">
    <source>
        <dbReference type="Proteomes" id="UP000663888"/>
    </source>
</evidence>
<dbReference type="GO" id="GO:0005634">
    <property type="term" value="C:nucleus"/>
    <property type="evidence" value="ECO:0007669"/>
    <property type="project" value="UniProtKB-SubCell"/>
</dbReference>
<keyword evidence="6" id="KW-0804">Transcription</keyword>
<evidence type="ECO:0000256" key="1">
    <source>
        <dbReference type="ARBA" id="ARBA00004123"/>
    </source>
</evidence>
<dbReference type="InterPro" id="IPR007219">
    <property type="entry name" value="XnlR_reg_dom"/>
</dbReference>
<dbReference type="GO" id="GO:0008270">
    <property type="term" value="F:zinc ion binding"/>
    <property type="evidence" value="ECO:0007669"/>
    <property type="project" value="InterPro"/>
</dbReference>
<evidence type="ECO:0000256" key="4">
    <source>
        <dbReference type="ARBA" id="ARBA00023015"/>
    </source>
</evidence>
<feature type="region of interest" description="Disordered" evidence="8">
    <location>
        <begin position="103"/>
        <end position="125"/>
    </location>
</feature>
<sequence length="770" mass="84760">MSPTQVPPPRTSKLGPHKISLACNFCRARKRKCDGTRPICGYCRTMKNSTCTFDVHSDKRKPVPRSYVVALEARIRTLEDVIRAMGGTLPPTEAALEAFESEDAGPGLGASNHSSPESSHPPEESHAILNERLPEDSGASIEAILDIGRLRLSVSQTEDTDSLFDPSAPESSSNFCYYGPTSSRFLARTGAAEPPVSGLFGHCGVRESINERRTTNIFDDPLETELLNKFWTWQDIHCTVVDRDIFLEAYQKGERDSEWVSPMLIDMMLAIGVQFGHQGHGRKAIYSTRAEALVMHELGRPTMATLQAVQLMSIFQMGAGRVSVGWNLNGLVVAMSNKMGLHIDSTELVARGIMSQRMGDMRTGAFWGVFVLDRLFSIIMGVHPLHNRRSISARRPPGSIRPNVLPSNVKLAGGEPIKAINHHTLSPIDGSWIRFNDLADIVETMLMDIYAFDAPVRTAMEDYNMLTKNNQILQAYIDDLPINVTAEKIFAGKVTNLRPVSLHIFINLFLLLINRPFIGARQPSTASQSARSATAANHAIERRCRALAFGQCRAAAMNIIRLVKYFIHSPCFTSAYDIFTACTILLLCPQDADAMKAVRTGLSYLDQLKQSHYWVESAEDSKQRILSLAQKWNAPILPEGQSPTSSHSQPSSHLSTPPQDSDDAAALLVNDIDPALWDDLTQPIDWNALPIPNIQSNPFTGPDAMLFAAYPSTELGSMYEQFGVPMDVTPDFTQGLNSLWYLNSQPIVESQKPADSNVNAGGCCGQCTGV</sequence>
<dbReference type="PANTHER" id="PTHR31313">
    <property type="entry name" value="TY1 ENHANCER ACTIVATOR"/>
    <property type="match status" value="1"/>
</dbReference>
<dbReference type="CDD" id="cd00067">
    <property type="entry name" value="GAL4"/>
    <property type="match status" value="1"/>
</dbReference>
<dbReference type="SUPFAM" id="SSF57701">
    <property type="entry name" value="Zn2/Cys6 DNA-binding domain"/>
    <property type="match status" value="1"/>
</dbReference>
<dbReference type="Proteomes" id="UP000663888">
    <property type="component" value="Unassembled WGS sequence"/>
</dbReference>
<keyword evidence="2" id="KW-0479">Metal-binding</keyword>
<evidence type="ECO:0000256" key="5">
    <source>
        <dbReference type="ARBA" id="ARBA00023125"/>
    </source>
</evidence>
<evidence type="ECO:0000256" key="6">
    <source>
        <dbReference type="ARBA" id="ARBA00023163"/>
    </source>
</evidence>
<keyword evidence="7" id="KW-0539">Nucleus</keyword>
<dbReference type="CDD" id="cd14723">
    <property type="entry name" value="ZIP_Ppr1"/>
    <property type="match status" value="1"/>
</dbReference>
<dbReference type="SMART" id="SM00066">
    <property type="entry name" value="GAL4"/>
    <property type="match status" value="1"/>
</dbReference>
<dbReference type="InterPro" id="IPR051615">
    <property type="entry name" value="Transcr_Regulatory_Elem"/>
</dbReference>
<protein>
    <recommendedName>
        <fullName evidence="9">Zn(2)-C6 fungal-type domain-containing protein</fullName>
    </recommendedName>
</protein>
<reference evidence="10" key="1">
    <citation type="submission" date="2021-01" db="EMBL/GenBank/DDBJ databases">
        <authorList>
            <person name="Kaushik A."/>
        </authorList>
    </citation>
    <scope>NUCLEOTIDE SEQUENCE</scope>
    <source>
        <strain evidence="10">AG4-R118</strain>
    </source>
</reference>
<feature type="region of interest" description="Disordered" evidence="8">
    <location>
        <begin position="638"/>
        <end position="662"/>
    </location>
</feature>
<dbReference type="AlphaFoldDB" id="A0A8H3GSM4"/>
<dbReference type="InterPro" id="IPR036864">
    <property type="entry name" value="Zn2-C6_fun-type_DNA-bd_sf"/>
</dbReference>
<keyword evidence="4" id="KW-0805">Transcription regulation</keyword>
<keyword evidence="5" id="KW-0238">DNA-binding</keyword>